<organism evidence="2 3">
    <name type="scientific">Xylanibacter ruminicola</name>
    <name type="common">Prevotella ruminicola</name>
    <dbReference type="NCBI Taxonomy" id="839"/>
    <lineage>
        <taxon>Bacteria</taxon>
        <taxon>Pseudomonadati</taxon>
        <taxon>Bacteroidota</taxon>
        <taxon>Bacteroidia</taxon>
        <taxon>Bacteroidales</taxon>
        <taxon>Prevotellaceae</taxon>
        <taxon>Xylanibacter</taxon>
    </lineage>
</organism>
<dbReference type="InterPro" id="IPR050834">
    <property type="entry name" value="Glycosyltransf_2"/>
</dbReference>
<evidence type="ECO:0000313" key="2">
    <source>
        <dbReference type="EMBL" id="SEF62193.1"/>
    </source>
</evidence>
<evidence type="ECO:0000259" key="1">
    <source>
        <dbReference type="Pfam" id="PF00535"/>
    </source>
</evidence>
<dbReference type="EMBL" id="FNUV01000002">
    <property type="protein sequence ID" value="SEF62193.1"/>
    <property type="molecule type" value="Genomic_DNA"/>
</dbReference>
<dbReference type="Pfam" id="PF00535">
    <property type="entry name" value="Glycos_transf_2"/>
    <property type="match status" value="1"/>
</dbReference>
<dbReference type="Gene3D" id="3.90.550.10">
    <property type="entry name" value="Spore Coat Polysaccharide Biosynthesis Protein SpsA, Chain A"/>
    <property type="match status" value="1"/>
</dbReference>
<dbReference type="InterPro" id="IPR029044">
    <property type="entry name" value="Nucleotide-diphossugar_trans"/>
</dbReference>
<dbReference type="InterPro" id="IPR001173">
    <property type="entry name" value="Glyco_trans_2-like"/>
</dbReference>
<dbReference type="RefSeq" id="WP_103915351.1">
    <property type="nucleotide sequence ID" value="NZ_FNUV01000002.1"/>
</dbReference>
<dbReference type="AlphaFoldDB" id="A0A1H5THF8"/>
<sequence length="277" mass="31774">MVTIAVLITCHNRKDTTLSCLGRLFSIRKDIDVYCVDDNSTDGTADAIRENFPQVNLIRGDGNLFWCRGMRKAWVEASRSRDYDFYFWLNDDLLLYDDSFDEMLECSRIMEHKAVIAGLVQETTTRQVVYGGYDKSKHLIPANGELNEVFRMNGNFVLVPKYVFEKNGFFDPVYHHDLGDVAYGHETHKNGLHVCTTRKYIGCTDAALQSKNTRIRLNGVSVVKRLKKLYSPLGSNPYITFHFLSKNEGFIKAVVFFVYVHAINLLPDCIWSKISRS</sequence>
<proteinExistence type="predicted"/>
<reference evidence="2 3" key="1">
    <citation type="submission" date="2016-10" db="EMBL/GenBank/DDBJ databases">
        <authorList>
            <person name="de Groot N.N."/>
        </authorList>
    </citation>
    <scope>NUCLEOTIDE SEQUENCE [LARGE SCALE GENOMIC DNA]</scope>
    <source>
        <strain evidence="2 3">AR32</strain>
    </source>
</reference>
<gene>
    <name evidence="2" type="ORF">SAMN05216354_1065</name>
</gene>
<dbReference type="PANTHER" id="PTHR43685:SF3">
    <property type="entry name" value="SLR2126 PROTEIN"/>
    <property type="match status" value="1"/>
</dbReference>
<evidence type="ECO:0000313" key="3">
    <source>
        <dbReference type="Proteomes" id="UP000236735"/>
    </source>
</evidence>
<protein>
    <submittedName>
        <fullName evidence="2">Glycosyltransferase, GT2 family</fullName>
    </submittedName>
</protein>
<keyword evidence="2" id="KW-0808">Transferase</keyword>
<dbReference type="Proteomes" id="UP000236735">
    <property type="component" value="Unassembled WGS sequence"/>
</dbReference>
<feature type="domain" description="Glycosyltransferase 2-like" evidence="1">
    <location>
        <begin position="6"/>
        <end position="105"/>
    </location>
</feature>
<dbReference type="GO" id="GO:0016740">
    <property type="term" value="F:transferase activity"/>
    <property type="evidence" value="ECO:0007669"/>
    <property type="project" value="UniProtKB-KW"/>
</dbReference>
<name>A0A1H5THF8_XYLRU</name>
<accession>A0A1H5THF8</accession>
<dbReference type="PANTHER" id="PTHR43685">
    <property type="entry name" value="GLYCOSYLTRANSFERASE"/>
    <property type="match status" value="1"/>
</dbReference>
<dbReference type="SUPFAM" id="SSF53448">
    <property type="entry name" value="Nucleotide-diphospho-sugar transferases"/>
    <property type="match status" value="1"/>
</dbReference>